<gene>
    <name evidence="1" type="ORF">E2F49_11765</name>
</gene>
<evidence type="ECO:0000313" key="1">
    <source>
        <dbReference type="EMBL" id="TDK31002.1"/>
    </source>
</evidence>
<reference evidence="1 2" key="1">
    <citation type="submission" date="2019-03" db="EMBL/GenBank/DDBJ databases">
        <title>Luteimonas zhaokaii sp.nov., isolated from the rectal contents of Plateau pika in Yushu, Qinghai Province, China.</title>
        <authorList>
            <person name="Zhang G."/>
        </authorList>
    </citation>
    <scope>NUCLEOTIDE SEQUENCE [LARGE SCALE GENOMIC DNA]</scope>
    <source>
        <strain evidence="1 2">THG-MD21</strain>
    </source>
</reference>
<accession>A0A4R5U9P6</accession>
<name>A0A4R5U9P6_9GAMM</name>
<proteinExistence type="predicted"/>
<dbReference type="AlphaFoldDB" id="A0A4R5U9P6"/>
<evidence type="ECO:0000313" key="2">
    <source>
        <dbReference type="Proteomes" id="UP000295543"/>
    </source>
</evidence>
<sequence length="105" mass="11137">MYALVLLASSIAAPGGADAPKVCLRTIITESGRTRDTQIVEGSGSRRDDRGAKRYIEVLDFARMPLGVTLGQSGHLIVEVLGPDSWRIDVTGGELHESCAAARDA</sequence>
<organism evidence="1 2">
    <name type="scientific">Luteimonas terrae</name>
    <dbReference type="NCBI Taxonomy" id="1530191"/>
    <lineage>
        <taxon>Bacteria</taxon>
        <taxon>Pseudomonadati</taxon>
        <taxon>Pseudomonadota</taxon>
        <taxon>Gammaproteobacteria</taxon>
        <taxon>Lysobacterales</taxon>
        <taxon>Lysobacteraceae</taxon>
        <taxon>Luteimonas</taxon>
    </lineage>
</organism>
<comment type="caution">
    <text evidence="1">The sequence shown here is derived from an EMBL/GenBank/DDBJ whole genome shotgun (WGS) entry which is preliminary data.</text>
</comment>
<dbReference type="SUPFAM" id="SSF74653">
    <property type="entry name" value="TolA/TonB C-terminal domain"/>
    <property type="match status" value="1"/>
</dbReference>
<dbReference type="RefSeq" id="WP_133394055.1">
    <property type="nucleotide sequence ID" value="NZ_SMTG01000004.1"/>
</dbReference>
<protein>
    <submittedName>
        <fullName evidence="1">Uncharacterized protein</fullName>
    </submittedName>
</protein>
<dbReference type="OrthoDB" id="6059183at2"/>
<keyword evidence="2" id="KW-1185">Reference proteome</keyword>
<dbReference type="Proteomes" id="UP000295543">
    <property type="component" value="Unassembled WGS sequence"/>
</dbReference>
<dbReference type="EMBL" id="SMTG01000004">
    <property type="protein sequence ID" value="TDK31002.1"/>
    <property type="molecule type" value="Genomic_DNA"/>
</dbReference>